<keyword evidence="2" id="KW-1185">Reference proteome</keyword>
<dbReference type="InterPro" id="IPR011990">
    <property type="entry name" value="TPR-like_helical_dom_sf"/>
</dbReference>
<reference evidence="1 2" key="1">
    <citation type="submission" date="2016-10" db="EMBL/GenBank/DDBJ databases">
        <authorList>
            <person name="de Groot N.N."/>
        </authorList>
    </citation>
    <scope>NUCLEOTIDE SEQUENCE [LARGE SCALE GENOMIC DNA]</scope>
    <source>
        <strain evidence="1 2">DSM 5522</strain>
    </source>
</reference>
<dbReference type="RefSeq" id="WP_092871532.1">
    <property type="nucleotide sequence ID" value="NZ_FOJY01000006.1"/>
</dbReference>
<accession>A0A1I0XDA3</accession>
<proteinExistence type="predicted"/>
<dbReference type="Proteomes" id="UP000198838">
    <property type="component" value="Unassembled WGS sequence"/>
</dbReference>
<protein>
    <recommendedName>
        <fullName evidence="3">Tetratricopeptide repeat-containing protein</fullName>
    </recommendedName>
</protein>
<gene>
    <name evidence="1" type="ORF">SAMN05216249_106105</name>
</gene>
<dbReference type="AlphaFoldDB" id="A0A1I0XDA3"/>
<evidence type="ECO:0000313" key="2">
    <source>
        <dbReference type="Proteomes" id="UP000198838"/>
    </source>
</evidence>
<evidence type="ECO:0000313" key="1">
    <source>
        <dbReference type="EMBL" id="SFA99005.1"/>
    </source>
</evidence>
<dbReference type="OrthoDB" id="1767083at2"/>
<dbReference type="Gene3D" id="1.25.40.10">
    <property type="entry name" value="Tetratricopeptide repeat domain"/>
    <property type="match status" value="1"/>
</dbReference>
<organism evidence="1 2">
    <name type="scientific">Acetitomaculum ruminis DSM 5522</name>
    <dbReference type="NCBI Taxonomy" id="1120918"/>
    <lineage>
        <taxon>Bacteria</taxon>
        <taxon>Bacillati</taxon>
        <taxon>Bacillota</taxon>
        <taxon>Clostridia</taxon>
        <taxon>Lachnospirales</taxon>
        <taxon>Lachnospiraceae</taxon>
        <taxon>Acetitomaculum</taxon>
    </lineage>
</organism>
<evidence type="ECO:0008006" key="3">
    <source>
        <dbReference type="Google" id="ProtNLM"/>
    </source>
</evidence>
<name>A0A1I0XDA3_9FIRM</name>
<sequence length="209" mass="23900">MHFPLLTIFITFVIATNIAIKMSKSKNKNTVDDFWEKESKANSSRKKDINSLDYIKVPVDKLPLNMENNSEIDNIKTTIIELTDKTILNLTGISNTELKMEYGPANLQFLIEADENFTTLVRLLNALGDRFYQAGRLDECRKILEYAVFIGTDISISYETLANCYKDMDLEDKIPELIRQAKTLNSLSRAKIIRTLKSSIGEKEDFDTD</sequence>
<dbReference type="SUPFAM" id="SSF48452">
    <property type="entry name" value="TPR-like"/>
    <property type="match status" value="1"/>
</dbReference>
<dbReference type="EMBL" id="FOJY01000006">
    <property type="protein sequence ID" value="SFA99005.1"/>
    <property type="molecule type" value="Genomic_DNA"/>
</dbReference>